<dbReference type="SMART" id="SM00219">
    <property type="entry name" value="TyrKc"/>
    <property type="match status" value="1"/>
</dbReference>
<comment type="subcellular location">
    <subcellularLocation>
        <location evidence="2">Endomembrane system</location>
    </subcellularLocation>
    <subcellularLocation>
        <location evidence="1">Membrane</location>
        <topology evidence="1">Single-pass membrane protein</topology>
    </subcellularLocation>
</comment>
<feature type="region of interest" description="Disordered" evidence="11">
    <location>
        <begin position="509"/>
        <end position="534"/>
    </location>
</feature>
<evidence type="ECO:0000256" key="4">
    <source>
        <dbReference type="ARBA" id="ARBA00022741"/>
    </source>
</evidence>
<dbReference type="OrthoDB" id="3256376at2759"/>
<dbReference type="FunFam" id="1.10.510.10:FF:001512">
    <property type="entry name" value="Receptor tyrosine-protein kinase erbB-2"/>
    <property type="match status" value="1"/>
</dbReference>
<feature type="compositionally biased region" description="Polar residues" evidence="11">
    <location>
        <begin position="509"/>
        <end position="524"/>
    </location>
</feature>
<evidence type="ECO:0000256" key="9">
    <source>
        <dbReference type="ARBA" id="ARBA00051243"/>
    </source>
</evidence>
<comment type="caution">
    <text evidence="15">The sequence shown here is derived from an EMBL/GenBank/DDBJ whole genome shotgun (WGS) entry which is preliminary data.</text>
</comment>
<keyword evidence="12" id="KW-0812">Transmembrane</keyword>
<comment type="catalytic activity">
    <reaction evidence="9">
        <text>L-tyrosyl-[protein] + ATP = O-phospho-L-tyrosyl-[protein] + ADP + H(+)</text>
        <dbReference type="Rhea" id="RHEA:10596"/>
        <dbReference type="Rhea" id="RHEA-COMP:10136"/>
        <dbReference type="Rhea" id="RHEA-COMP:20101"/>
        <dbReference type="ChEBI" id="CHEBI:15378"/>
        <dbReference type="ChEBI" id="CHEBI:30616"/>
        <dbReference type="ChEBI" id="CHEBI:46858"/>
        <dbReference type="ChEBI" id="CHEBI:61978"/>
        <dbReference type="ChEBI" id="CHEBI:456216"/>
        <dbReference type="EC" id="2.7.10.1"/>
    </reaction>
</comment>
<feature type="chain" id="PRO_5040425554" description="Protein kinase domain-containing protein" evidence="13">
    <location>
        <begin position="22"/>
        <end position="725"/>
    </location>
</feature>
<evidence type="ECO:0000256" key="1">
    <source>
        <dbReference type="ARBA" id="ARBA00004167"/>
    </source>
</evidence>
<dbReference type="GO" id="GO:0007169">
    <property type="term" value="P:cell surface receptor protein tyrosine kinase signaling pathway"/>
    <property type="evidence" value="ECO:0007669"/>
    <property type="project" value="TreeGrafter"/>
</dbReference>
<dbReference type="SUPFAM" id="SSF56112">
    <property type="entry name" value="Protein kinase-like (PK-like)"/>
    <property type="match status" value="1"/>
</dbReference>
<keyword evidence="16" id="KW-1185">Reference proteome</keyword>
<keyword evidence="3" id="KW-0808">Transferase</keyword>
<dbReference type="InterPro" id="IPR017441">
    <property type="entry name" value="Protein_kinase_ATP_BS"/>
</dbReference>
<organism evidence="15 16">
    <name type="scientific">Acanthoscelides obtectus</name>
    <name type="common">Bean weevil</name>
    <name type="synonym">Bruchus obtectus</name>
    <dbReference type="NCBI Taxonomy" id="200917"/>
    <lineage>
        <taxon>Eukaryota</taxon>
        <taxon>Metazoa</taxon>
        <taxon>Ecdysozoa</taxon>
        <taxon>Arthropoda</taxon>
        <taxon>Hexapoda</taxon>
        <taxon>Insecta</taxon>
        <taxon>Pterygota</taxon>
        <taxon>Neoptera</taxon>
        <taxon>Endopterygota</taxon>
        <taxon>Coleoptera</taxon>
        <taxon>Polyphaga</taxon>
        <taxon>Cucujiformia</taxon>
        <taxon>Chrysomeloidea</taxon>
        <taxon>Chrysomelidae</taxon>
        <taxon>Bruchinae</taxon>
        <taxon>Bruchini</taxon>
        <taxon>Acanthoscelides</taxon>
    </lineage>
</organism>
<evidence type="ECO:0000256" key="3">
    <source>
        <dbReference type="ARBA" id="ARBA00022679"/>
    </source>
</evidence>
<dbReference type="Pfam" id="PF07714">
    <property type="entry name" value="PK_Tyr_Ser-Thr"/>
    <property type="match status" value="1"/>
</dbReference>
<keyword evidence="13" id="KW-0732">Signal</keyword>
<dbReference type="PROSITE" id="PS00109">
    <property type="entry name" value="PROTEIN_KINASE_TYR"/>
    <property type="match status" value="1"/>
</dbReference>
<dbReference type="EMBL" id="CAKOFQ010007495">
    <property type="protein sequence ID" value="CAH2002447.1"/>
    <property type="molecule type" value="Genomic_DNA"/>
</dbReference>
<feature type="binding site" evidence="10">
    <location>
        <position position="366"/>
    </location>
    <ligand>
        <name>ATP</name>
        <dbReference type="ChEBI" id="CHEBI:30616"/>
    </ligand>
</feature>
<dbReference type="Gene3D" id="1.10.510.10">
    <property type="entry name" value="Transferase(Phosphotransferase) domain 1"/>
    <property type="match status" value="1"/>
</dbReference>
<dbReference type="GO" id="GO:0005886">
    <property type="term" value="C:plasma membrane"/>
    <property type="evidence" value="ECO:0007669"/>
    <property type="project" value="TreeGrafter"/>
</dbReference>
<gene>
    <name evidence="15" type="ORF">ACAOBT_LOCUS26797</name>
</gene>
<feature type="signal peptide" evidence="13">
    <location>
        <begin position="1"/>
        <end position="21"/>
    </location>
</feature>
<evidence type="ECO:0000313" key="16">
    <source>
        <dbReference type="Proteomes" id="UP001152888"/>
    </source>
</evidence>
<dbReference type="GO" id="GO:0030182">
    <property type="term" value="P:neuron differentiation"/>
    <property type="evidence" value="ECO:0007669"/>
    <property type="project" value="UniProtKB-ARBA"/>
</dbReference>
<keyword evidence="7 12" id="KW-0472">Membrane</keyword>
<keyword evidence="5" id="KW-0418">Kinase</keyword>
<keyword evidence="4 10" id="KW-0547">Nucleotide-binding</keyword>
<dbReference type="InterPro" id="IPR001245">
    <property type="entry name" value="Ser-Thr/Tyr_kinase_cat_dom"/>
</dbReference>
<dbReference type="GO" id="GO:0051130">
    <property type="term" value="P:positive regulation of cellular component organization"/>
    <property type="evidence" value="ECO:0007669"/>
    <property type="project" value="UniProtKB-ARBA"/>
</dbReference>
<sequence>MYFMKLVYFLMVTTNLAFIYAENGTKIVEDLAIIPYLDQNRYIRLNISWGKVMTATELISIRFKNTEDCNPVNDVEEHRVQDNQFLVFPSTEMEHPADYLQNGCKYEIVLEDEDLTNETQSISYEVPECVDDKCACKKISESPYHIESITNLYGNVYSVKWIGDLHRNLSVHRIYYHRSNDAPKTYTHVPDKNVSHEKYGIKLPLSDLSPGVLYNFTVEFTDYYNECIYLSSISLIIPKSKLTTFLIILGGLSTTLMILLLFIHSSKDLKSGRLKTTIKKFMLCEDMQQDNIEPPTVPSRTFKVENNVQYTPLEFILKVNEFDKYEIPRNKILLREEIGSGAFGKVFRAEVYELNQNPEFVVAAVKQLREGAPKEDIRDFCNEIGTLKKIGCHENVVKLMGCVTIDEPHMMIMEYVTGGSLKEYLQELRKIWQENKNNANVFFPDSPTEKMNYISCTFDTSDACSYVEPNPAFPERHSPPKSPLKHDEVSDRTFKRRQVTISECAQNNHLAPRTPSSFTSSRLPSTTETDTTSLGTDDEACYIKPVLSSEELQIFAFQIAKGMAHLEKVGVTHRDLAARNVLITPQKVLKISDFGMSRIGTYVTSGRKCPLRWMSIEAIEERICDNKSDVWSFGVVLWEIGTLGAFPYEKTPDTMILHNLKQGIRLERPEICTDEVYSLMMKCWDKNPAERPTFRNLVDSLDISKKKIYLDFDQIHPKYTFPSIK</sequence>
<dbReference type="PANTHER" id="PTHR24416:SF594">
    <property type="entry name" value="PROTEIN KINASE DOMAIN-CONTAINING PROTEIN"/>
    <property type="match status" value="1"/>
</dbReference>
<dbReference type="GO" id="GO:0050793">
    <property type="term" value="P:regulation of developmental process"/>
    <property type="evidence" value="ECO:0007669"/>
    <property type="project" value="UniProtKB-ARBA"/>
</dbReference>
<dbReference type="GO" id="GO:0004714">
    <property type="term" value="F:transmembrane receptor protein tyrosine kinase activity"/>
    <property type="evidence" value="ECO:0007669"/>
    <property type="project" value="UniProtKB-EC"/>
</dbReference>
<dbReference type="InterPro" id="IPR050122">
    <property type="entry name" value="RTK"/>
</dbReference>
<protein>
    <recommendedName>
        <fullName evidence="14">Protein kinase domain-containing protein</fullName>
    </recommendedName>
</protein>
<dbReference type="GO" id="GO:0012505">
    <property type="term" value="C:endomembrane system"/>
    <property type="evidence" value="ECO:0007669"/>
    <property type="project" value="UniProtKB-SubCell"/>
</dbReference>
<accession>A0A9P0LX50</accession>
<dbReference type="Gene3D" id="3.30.200.20">
    <property type="entry name" value="Phosphorylase Kinase, domain 1"/>
    <property type="match status" value="1"/>
</dbReference>
<name>A0A9P0LX50_ACAOB</name>
<feature type="domain" description="Protein kinase" evidence="14">
    <location>
        <begin position="332"/>
        <end position="719"/>
    </location>
</feature>
<proteinExistence type="predicted"/>
<evidence type="ECO:0000256" key="2">
    <source>
        <dbReference type="ARBA" id="ARBA00004308"/>
    </source>
</evidence>
<dbReference type="PANTHER" id="PTHR24416">
    <property type="entry name" value="TYROSINE-PROTEIN KINASE RECEPTOR"/>
    <property type="match status" value="1"/>
</dbReference>
<reference evidence="15" key="1">
    <citation type="submission" date="2022-03" db="EMBL/GenBank/DDBJ databases">
        <authorList>
            <person name="Sayadi A."/>
        </authorList>
    </citation>
    <scope>NUCLEOTIDE SEQUENCE</scope>
</reference>
<keyword evidence="8" id="KW-0829">Tyrosine-protein kinase</keyword>
<dbReference type="CDD" id="cd00192">
    <property type="entry name" value="PTKc"/>
    <property type="match status" value="1"/>
</dbReference>
<evidence type="ECO:0000256" key="11">
    <source>
        <dbReference type="SAM" id="MobiDB-lite"/>
    </source>
</evidence>
<feature type="transmembrane region" description="Helical" evidence="12">
    <location>
        <begin position="242"/>
        <end position="263"/>
    </location>
</feature>
<keyword evidence="12" id="KW-1133">Transmembrane helix</keyword>
<dbReference type="PROSITE" id="PS50011">
    <property type="entry name" value="PROTEIN_KINASE_DOM"/>
    <property type="match status" value="1"/>
</dbReference>
<dbReference type="InterPro" id="IPR020635">
    <property type="entry name" value="Tyr_kinase_cat_dom"/>
</dbReference>
<evidence type="ECO:0000256" key="5">
    <source>
        <dbReference type="ARBA" id="ARBA00022777"/>
    </source>
</evidence>
<dbReference type="Proteomes" id="UP001152888">
    <property type="component" value="Unassembled WGS sequence"/>
</dbReference>
<evidence type="ECO:0000256" key="12">
    <source>
        <dbReference type="SAM" id="Phobius"/>
    </source>
</evidence>
<evidence type="ECO:0000256" key="13">
    <source>
        <dbReference type="SAM" id="SignalP"/>
    </source>
</evidence>
<evidence type="ECO:0000313" key="15">
    <source>
        <dbReference type="EMBL" id="CAH2002447.1"/>
    </source>
</evidence>
<evidence type="ECO:0000259" key="14">
    <source>
        <dbReference type="PROSITE" id="PS50011"/>
    </source>
</evidence>
<evidence type="ECO:0000256" key="8">
    <source>
        <dbReference type="ARBA" id="ARBA00023137"/>
    </source>
</evidence>
<feature type="compositionally biased region" description="Low complexity" evidence="11">
    <location>
        <begin position="525"/>
        <end position="534"/>
    </location>
</feature>
<feature type="region of interest" description="Disordered" evidence="11">
    <location>
        <begin position="471"/>
        <end position="492"/>
    </location>
</feature>
<dbReference type="GO" id="GO:0043235">
    <property type="term" value="C:receptor complex"/>
    <property type="evidence" value="ECO:0007669"/>
    <property type="project" value="TreeGrafter"/>
</dbReference>
<keyword evidence="6 10" id="KW-0067">ATP-binding</keyword>
<dbReference type="GO" id="GO:0048468">
    <property type="term" value="P:cell development"/>
    <property type="evidence" value="ECO:0007669"/>
    <property type="project" value="UniProtKB-ARBA"/>
</dbReference>
<evidence type="ECO:0000256" key="6">
    <source>
        <dbReference type="ARBA" id="ARBA00022840"/>
    </source>
</evidence>
<dbReference type="GO" id="GO:0005524">
    <property type="term" value="F:ATP binding"/>
    <property type="evidence" value="ECO:0007669"/>
    <property type="project" value="UniProtKB-UniRule"/>
</dbReference>
<feature type="compositionally biased region" description="Basic and acidic residues" evidence="11">
    <location>
        <begin position="474"/>
        <end position="492"/>
    </location>
</feature>
<dbReference type="PROSITE" id="PS00107">
    <property type="entry name" value="PROTEIN_KINASE_ATP"/>
    <property type="match status" value="1"/>
</dbReference>
<dbReference type="AlphaFoldDB" id="A0A9P0LX50"/>
<evidence type="ECO:0000256" key="7">
    <source>
        <dbReference type="ARBA" id="ARBA00023136"/>
    </source>
</evidence>
<dbReference type="InterPro" id="IPR008266">
    <property type="entry name" value="Tyr_kinase_AS"/>
</dbReference>
<dbReference type="InterPro" id="IPR011009">
    <property type="entry name" value="Kinase-like_dom_sf"/>
</dbReference>
<dbReference type="InterPro" id="IPR000719">
    <property type="entry name" value="Prot_kinase_dom"/>
</dbReference>
<evidence type="ECO:0000256" key="10">
    <source>
        <dbReference type="PROSITE-ProRule" id="PRU10141"/>
    </source>
</evidence>